<dbReference type="AlphaFoldDB" id="A0A9Q1QAE5"/>
<dbReference type="Pfam" id="PF13855">
    <property type="entry name" value="LRR_8"/>
    <property type="match status" value="1"/>
</dbReference>
<keyword evidence="1" id="KW-0433">Leucine-rich repeat</keyword>
<feature type="region of interest" description="Disordered" evidence="3">
    <location>
        <begin position="113"/>
        <end position="292"/>
    </location>
</feature>
<feature type="compositionally biased region" description="Polar residues" evidence="3">
    <location>
        <begin position="751"/>
        <end position="766"/>
    </location>
</feature>
<dbReference type="OrthoDB" id="1904536at2759"/>
<dbReference type="Proteomes" id="UP001153076">
    <property type="component" value="Unassembled WGS sequence"/>
</dbReference>
<dbReference type="SMART" id="SM00369">
    <property type="entry name" value="LRR_TYP"/>
    <property type="match status" value="2"/>
</dbReference>
<feature type="compositionally biased region" description="Polar residues" evidence="3">
    <location>
        <begin position="187"/>
        <end position="200"/>
    </location>
</feature>
<dbReference type="PROSITE" id="PS51450">
    <property type="entry name" value="LRR"/>
    <property type="match status" value="3"/>
</dbReference>
<dbReference type="EMBL" id="JAKOGI010000517">
    <property type="protein sequence ID" value="KAJ8433770.1"/>
    <property type="molecule type" value="Genomic_DNA"/>
</dbReference>
<comment type="caution">
    <text evidence="4">The sequence shown here is derived from an EMBL/GenBank/DDBJ whole genome shotgun (WGS) entry which is preliminary data.</text>
</comment>
<dbReference type="SMART" id="SM00365">
    <property type="entry name" value="LRR_SD22"/>
    <property type="match status" value="4"/>
</dbReference>
<feature type="compositionally biased region" description="Polar residues" evidence="3">
    <location>
        <begin position="780"/>
        <end position="789"/>
    </location>
</feature>
<evidence type="ECO:0000256" key="3">
    <source>
        <dbReference type="SAM" id="MobiDB-lite"/>
    </source>
</evidence>
<dbReference type="GO" id="GO:0005737">
    <property type="term" value="C:cytoplasm"/>
    <property type="evidence" value="ECO:0007669"/>
    <property type="project" value="TreeGrafter"/>
</dbReference>
<feature type="compositionally biased region" description="Polar residues" evidence="3">
    <location>
        <begin position="229"/>
        <end position="243"/>
    </location>
</feature>
<dbReference type="PANTHER" id="PTHR15454:SF37">
    <property type="entry name" value="OUTER ARM DYNEIN LIGHT CHAIN 1 PROTEIN"/>
    <property type="match status" value="1"/>
</dbReference>
<feature type="compositionally biased region" description="Basic and acidic residues" evidence="3">
    <location>
        <begin position="148"/>
        <end position="186"/>
    </location>
</feature>
<accession>A0A9Q1QAE5</accession>
<keyword evidence="5" id="KW-1185">Reference proteome</keyword>
<proteinExistence type="predicted"/>
<feature type="compositionally biased region" description="Basic and acidic residues" evidence="3">
    <location>
        <begin position="214"/>
        <end position="228"/>
    </location>
</feature>
<feature type="compositionally biased region" description="Polar residues" evidence="3">
    <location>
        <begin position="113"/>
        <end position="125"/>
    </location>
</feature>
<feature type="region of interest" description="Disordered" evidence="3">
    <location>
        <begin position="751"/>
        <end position="789"/>
    </location>
</feature>
<evidence type="ECO:0000256" key="1">
    <source>
        <dbReference type="ARBA" id="ARBA00022614"/>
    </source>
</evidence>
<evidence type="ECO:0000256" key="2">
    <source>
        <dbReference type="ARBA" id="ARBA00022737"/>
    </source>
</evidence>
<dbReference type="Gene3D" id="3.80.10.10">
    <property type="entry name" value="Ribonuclease Inhibitor"/>
    <property type="match status" value="2"/>
</dbReference>
<gene>
    <name evidence="4" type="ORF">Cgig2_025933</name>
</gene>
<reference evidence="4" key="1">
    <citation type="submission" date="2022-04" db="EMBL/GenBank/DDBJ databases">
        <title>Carnegiea gigantea Genome sequencing and assembly v2.</title>
        <authorList>
            <person name="Copetti D."/>
            <person name="Sanderson M.J."/>
            <person name="Burquez A."/>
            <person name="Wojciechowski M.F."/>
        </authorList>
    </citation>
    <scope>NUCLEOTIDE SEQUENCE</scope>
    <source>
        <strain evidence="4">SGP5-SGP5p</strain>
        <tissue evidence="4">Aerial part</tissue>
    </source>
</reference>
<dbReference type="FunFam" id="3.80.10.10:FF:000320">
    <property type="entry name" value="Protein phosphatase 1 regulatory subunit pprA"/>
    <property type="match status" value="1"/>
</dbReference>
<dbReference type="InterPro" id="IPR003591">
    <property type="entry name" value="Leu-rich_rpt_typical-subtyp"/>
</dbReference>
<feature type="compositionally biased region" description="Low complexity" evidence="3">
    <location>
        <begin position="244"/>
        <end position="255"/>
    </location>
</feature>
<sequence length="789" mass="87517">MPTSKQKQRYFSILVLCSVHSSSTCEPGCVQFPQWRNFGRQLAVHINTLAKIVGISPHSLWWRGKRRAILDAKNINTCKSLEAKLEHPGQSSENVELDSTSCDVSLPSQNISEESSCNVKATNPENPIEREPKELNTSSFNVSEPSDIPEKSTPKVKILEPESPIKGEAKKVTHENENKHENKSPIRSDNSQSNPQTCDTVSGRENEASSPKEMAYENKNEHENKSPIRSDNSQSNLQTCNTISGSKNESSSSEVVNEHSMEKNTNVEGIDVIQHGHSGDPRMDGEGRCSSQGLRRTCSSLERREVLKIIAYELPPPKSQTFEELQELAEKVKEDVGSPCSRSSALSLYSADKVMLKKHSYSQILPSRSRKIWWKLFLWSHRNLQKPSSAKIKVAQVPSPGQLGGYSSDTVEPGQVKELSKLESSSSSSAGCSYKDNHEDSDAQICDGFKLRVSGSWTQNQWAAFSGETSPLKRVDDWVNEHFEIQCSAEEENDAKDIIFPPSAEVSGPTAKGTTHLSSHSKGNLSKELLHANSVIQTLNSSSTVAHISGMGLRIVAMISQFSTLQSVNLSNNYIVQVTPGSLPKGLYFLDLSRNKICNIEGLRELTRLRVLDLSYNRISRLGHGVANCKLLKELYLAGNKISEVEGLHRLHKVTVLDLSFNRITTKKAMGQIVANYGSLLSLNLLGNPIQKNLSDDQLRKAICGLLPKLAYLNKQPVNLQKAREVPEDIVAKTTFRSNSLSVHRRLLKNASQNGERLTSSKSSLGIVQRSRTKLKSRMNKQSSLRIRT</sequence>
<dbReference type="SUPFAM" id="SSF52075">
    <property type="entry name" value="Outer arm dynein light chain 1"/>
    <property type="match status" value="1"/>
</dbReference>
<evidence type="ECO:0000313" key="4">
    <source>
        <dbReference type="EMBL" id="KAJ8433770.1"/>
    </source>
</evidence>
<protein>
    <submittedName>
        <fullName evidence="4">Uncharacterized protein</fullName>
    </submittedName>
</protein>
<feature type="compositionally biased region" description="Polar residues" evidence="3">
    <location>
        <begin position="135"/>
        <end position="144"/>
    </location>
</feature>
<dbReference type="InterPro" id="IPR032675">
    <property type="entry name" value="LRR_dom_sf"/>
</dbReference>
<dbReference type="InterPro" id="IPR001611">
    <property type="entry name" value="Leu-rich_rpt"/>
</dbReference>
<feature type="compositionally biased region" description="Basic and acidic residues" evidence="3">
    <location>
        <begin position="277"/>
        <end position="287"/>
    </location>
</feature>
<evidence type="ECO:0000313" key="5">
    <source>
        <dbReference type="Proteomes" id="UP001153076"/>
    </source>
</evidence>
<name>A0A9Q1QAE5_9CARY</name>
<organism evidence="4 5">
    <name type="scientific">Carnegiea gigantea</name>
    <dbReference type="NCBI Taxonomy" id="171969"/>
    <lineage>
        <taxon>Eukaryota</taxon>
        <taxon>Viridiplantae</taxon>
        <taxon>Streptophyta</taxon>
        <taxon>Embryophyta</taxon>
        <taxon>Tracheophyta</taxon>
        <taxon>Spermatophyta</taxon>
        <taxon>Magnoliopsida</taxon>
        <taxon>eudicotyledons</taxon>
        <taxon>Gunneridae</taxon>
        <taxon>Pentapetalae</taxon>
        <taxon>Caryophyllales</taxon>
        <taxon>Cactineae</taxon>
        <taxon>Cactaceae</taxon>
        <taxon>Cactoideae</taxon>
        <taxon>Echinocereeae</taxon>
        <taxon>Carnegiea</taxon>
    </lineage>
</organism>
<keyword evidence="2" id="KW-0677">Repeat</keyword>
<dbReference type="PANTHER" id="PTHR15454">
    <property type="entry name" value="NISCHARIN RELATED"/>
    <property type="match status" value="1"/>
</dbReference>